<evidence type="ECO:0000313" key="5">
    <source>
        <dbReference type="EMBL" id="MFF3566556.1"/>
    </source>
</evidence>
<comment type="caution">
    <text evidence="5">The sequence shown here is derived from an EMBL/GenBank/DDBJ whole genome shotgun (WGS) entry which is preliminary data.</text>
</comment>
<dbReference type="PANTHER" id="PTHR43884">
    <property type="entry name" value="ACYL-COA DEHYDROGENASE"/>
    <property type="match status" value="1"/>
</dbReference>
<keyword evidence="3" id="KW-0560">Oxidoreductase</keyword>
<evidence type="ECO:0000313" key="6">
    <source>
        <dbReference type="Proteomes" id="UP001601992"/>
    </source>
</evidence>
<protein>
    <submittedName>
        <fullName evidence="5">Acyl-CoA dehydrogenase family protein</fullName>
    </submittedName>
</protein>
<evidence type="ECO:0000256" key="1">
    <source>
        <dbReference type="ARBA" id="ARBA00022630"/>
    </source>
</evidence>
<accession>A0ABW6RUA1</accession>
<feature type="domain" description="Acyl-CoA dehydrogenase/oxidase C-terminal" evidence="4">
    <location>
        <begin position="58"/>
        <end position="162"/>
    </location>
</feature>
<evidence type="ECO:0000256" key="2">
    <source>
        <dbReference type="ARBA" id="ARBA00022827"/>
    </source>
</evidence>
<dbReference type="SUPFAM" id="SSF47203">
    <property type="entry name" value="Acyl-CoA dehydrogenase C-terminal domain-like"/>
    <property type="match status" value="1"/>
</dbReference>
<dbReference type="InterPro" id="IPR009075">
    <property type="entry name" value="AcylCo_DH/oxidase_C"/>
</dbReference>
<evidence type="ECO:0000259" key="4">
    <source>
        <dbReference type="Pfam" id="PF00441"/>
    </source>
</evidence>
<evidence type="ECO:0000256" key="3">
    <source>
        <dbReference type="ARBA" id="ARBA00023002"/>
    </source>
</evidence>
<proteinExistence type="predicted"/>
<name>A0ABW6RUA1_9NOCA</name>
<dbReference type="Gene3D" id="1.20.140.10">
    <property type="entry name" value="Butyryl-CoA Dehydrogenase, subunit A, domain 3"/>
    <property type="match status" value="1"/>
</dbReference>
<keyword evidence="6" id="KW-1185">Reference proteome</keyword>
<dbReference type="Pfam" id="PF00441">
    <property type="entry name" value="Acyl-CoA_dh_1"/>
    <property type="match status" value="1"/>
</dbReference>
<dbReference type="EMBL" id="JBIAQY010000001">
    <property type="protein sequence ID" value="MFF3566556.1"/>
    <property type="molecule type" value="Genomic_DNA"/>
</dbReference>
<reference evidence="5 6" key="1">
    <citation type="submission" date="2024-10" db="EMBL/GenBank/DDBJ databases">
        <title>The Natural Products Discovery Center: Release of the First 8490 Sequenced Strains for Exploring Actinobacteria Biosynthetic Diversity.</title>
        <authorList>
            <person name="Kalkreuter E."/>
            <person name="Kautsar S.A."/>
            <person name="Yang D."/>
            <person name="Bader C.D."/>
            <person name="Teijaro C.N."/>
            <person name="Fluegel L."/>
            <person name="Davis C.M."/>
            <person name="Simpson J.R."/>
            <person name="Lauterbach L."/>
            <person name="Steele A.D."/>
            <person name="Gui C."/>
            <person name="Meng S."/>
            <person name="Li G."/>
            <person name="Viehrig K."/>
            <person name="Ye F."/>
            <person name="Su P."/>
            <person name="Kiefer A.F."/>
            <person name="Nichols A."/>
            <person name="Cepeda A.J."/>
            <person name="Yan W."/>
            <person name="Fan B."/>
            <person name="Jiang Y."/>
            <person name="Adhikari A."/>
            <person name="Zheng C.-J."/>
            <person name="Schuster L."/>
            <person name="Cowan T.M."/>
            <person name="Smanski M.J."/>
            <person name="Chevrette M.G."/>
            <person name="De Carvalho L.P.S."/>
            <person name="Shen B."/>
        </authorList>
    </citation>
    <scope>NUCLEOTIDE SEQUENCE [LARGE SCALE GENOMIC DNA]</scope>
    <source>
        <strain evidence="5 6">NPDC002593</strain>
    </source>
</reference>
<dbReference type="RefSeq" id="WP_051193819.1">
    <property type="nucleotide sequence ID" value="NZ_JBIAQY010000001.1"/>
</dbReference>
<sequence length="205" mass="21986">MALFVDLHHPSVTIHPGENLAGEPRNTVLLTAAPAPAIPLAPALDHELIRARLALLWSAAVAGAAAGAYRLTRTYASEREQFGAPLSKIPAVATNLALMRVQLIQADAALARVRETGPTPATAEIARIITASTATTIAQTAHQLHGAMGVTMEYPLHHYTRRLWAWRDAVATERHWTEDLGRRAAAAGELGIWTRLTTTAAPAQH</sequence>
<gene>
    <name evidence="5" type="ORF">ACFYXQ_02115</name>
</gene>
<keyword evidence="1" id="KW-0285">Flavoprotein</keyword>
<dbReference type="InterPro" id="IPR036250">
    <property type="entry name" value="AcylCo_DH-like_C"/>
</dbReference>
<dbReference type="Proteomes" id="UP001601992">
    <property type="component" value="Unassembled WGS sequence"/>
</dbReference>
<dbReference type="PANTHER" id="PTHR43884:SF20">
    <property type="entry name" value="ACYL-COA DEHYDROGENASE FADE28"/>
    <property type="match status" value="1"/>
</dbReference>
<organism evidence="5 6">
    <name type="scientific">Nocardia jiangxiensis</name>
    <dbReference type="NCBI Taxonomy" id="282685"/>
    <lineage>
        <taxon>Bacteria</taxon>
        <taxon>Bacillati</taxon>
        <taxon>Actinomycetota</taxon>
        <taxon>Actinomycetes</taxon>
        <taxon>Mycobacteriales</taxon>
        <taxon>Nocardiaceae</taxon>
        <taxon>Nocardia</taxon>
    </lineage>
</organism>
<keyword evidence="2" id="KW-0274">FAD</keyword>